<dbReference type="VEuPathDB" id="TriTrypDB:TcIL3000_0_45960"/>
<feature type="region of interest" description="Disordered" evidence="1">
    <location>
        <begin position="119"/>
        <end position="142"/>
    </location>
</feature>
<evidence type="ECO:0000313" key="4">
    <source>
        <dbReference type="EMBL" id="CCD13963.1"/>
    </source>
</evidence>
<dbReference type="VEuPathDB" id="TriTrypDB:TcIL3000_0_46480"/>
<name>F9W9K4_TRYCI</name>
<evidence type="ECO:0000313" key="5">
    <source>
        <dbReference type="EMBL" id="CCD17613.1"/>
    </source>
</evidence>
<dbReference type="AlphaFoldDB" id="F9W9K4"/>
<dbReference type="EMBL" id="CAEQ01001320">
    <property type="protein sequence ID" value="CCD13906.1"/>
    <property type="molecule type" value="Genomic_DNA"/>
</dbReference>
<protein>
    <submittedName>
        <fullName evidence="3">WGS project CAEQ00000000 data, annotated contig 1871</fullName>
    </submittedName>
    <submittedName>
        <fullName evidence="4">WGS project CAEQ00000000 data, annotated contig 1886</fullName>
    </submittedName>
    <submittedName>
        <fullName evidence="5">WGS project CAEQ00000000 data, annotated contig 956</fullName>
    </submittedName>
</protein>
<reference evidence="3 6" key="2">
    <citation type="journal article" date="2012" name="Proc. Natl. Acad. Sci. U.S.A.">
        <title>Antigenic diversity is generated by distinct evolutionary mechanisms in African trypanosome species.</title>
        <authorList>
            <person name="Jackson A.P."/>
            <person name="Berry A."/>
            <person name="Aslett M."/>
            <person name="Allison H.C."/>
            <person name="Burton P."/>
            <person name="Vavrova-Anderson J."/>
            <person name="Brown R."/>
            <person name="Browne H."/>
            <person name="Corton N."/>
            <person name="Hauser H."/>
            <person name="Gamble J."/>
            <person name="Gilderthorp R."/>
            <person name="Marcello L."/>
            <person name="McQuillan J."/>
            <person name="Otto T.D."/>
            <person name="Quail M.A."/>
            <person name="Sanders M.J."/>
            <person name="van Tonder A."/>
            <person name="Ginger M.L."/>
            <person name="Field M.C."/>
            <person name="Barry J.D."/>
            <person name="Hertz-Fowler C."/>
            <person name="Berriman M."/>
        </authorList>
    </citation>
    <scope>NUCLEOTIDE SEQUENCE [LARGE SCALE GENOMIC DNA]</scope>
    <source>
        <strain evidence="3 6">IL3000</strain>
    </source>
</reference>
<feature type="compositionally biased region" description="Polar residues" evidence="1">
    <location>
        <begin position="251"/>
        <end position="260"/>
    </location>
</feature>
<feature type="domain" description="CSD" evidence="2">
    <location>
        <begin position="206"/>
        <end position="313"/>
    </location>
</feature>
<feature type="region of interest" description="Disordered" evidence="1">
    <location>
        <begin position="396"/>
        <end position="427"/>
    </location>
</feature>
<dbReference type="EMBL" id="CAEQ01001337">
    <property type="protein sequence ID" value="CCD13963.1"/>
    <property type="molecule type" value="Genomic_DNA"/>
</dbReference>
<keyword evidence="6" id="KW-1185">Reference proteome</keyword>
<organism evidence="3 6">
    <name type="scientific">Trypanosoma congolense (strain IL3000)</name>
    <dbReference type="NCBI Taxonomy" id="1068625"/>
    <lineage>
        <taxon>Eukaryota</taxon>
        <taxon>Discoba</taxon>
        <taxon>Euglenozoa</taxon>
        <taxon>Kinetoplastea</taxon>
        <taxon>Metakinetoplastina</taxon>
        <taxon>Trypanosomatida</taxon>
        <taxon>Trypanosomatidae</taxon>
        <taxon>Trypanosoma</taxon>
        <taxon>Nannomonas</taxon>
    </lineage>
</organism>
<feature type="region of interest" description="Disordered" evidence="1">
    <location>
        <begin position="53"/>
        <end position="93"/>
    </location>
</feature>
<gene>
    <name evidence="5" type="ORF">TCIL3000_0_24190</name>
    <name evidence="3" type="ORF">TCIL3000_0_45960</name>
    <name evidence="4" type="ORF">TCIL3000_0_46480</name>
</gene>
<dbReference type="InterPro" id="IPR002059">
    <property type="entry name" value="CSP_DNA-bd"/>
</dbReference>
<reference evidence="6" key="1">
    <citation type="submission" date="2011-07" db="EMBL/GenBank/DDBJ databases">
        <title>Divergent evolution of antigenic variation in African trypanosomes.</title>
        <authorList>
            <person name="Jackson A.P."/>
            <person name="Berry A."/>
            <person name="Allison H.C."/>
            <person name="Burton P."/>
            <person name="Anderson J."/>
            <person name="Aslett M."/>
            <person name="Brown R."/>
            <person name="Corton N."/>
            <person name="Harris D."/>
            <person name="Hauser H."/>
            <person name="Gamble J."/>
            <person name="Gilderthorp R."/>
            <person name="McQuillan J."/>
            <person name="Quail M.A."/>
            <person name="Sanders M."/>
            <person name="Van Tonder A."/>
            <person name="Ginger M.L."/>
            <person name="Donelson J.E."/>
            <person name="Field M.C."/>
            <person name="Barry J.D."/>
            <person name="Berriman M."/>
            <person name="Hertz-Fowler C."/>
        </authorList>
    </citation>
    <scope>NUCLEOTIDE SEQUENCE [LARGE SCALE GENOMIC DNA]</scope>
    <source>
        <strain evidence="6">IL3000</strain>
    </source>
</reference>
<accession>F9W9K4</accession>
<dbReference type="InterPro" id="IPR012340">
    <property type="entry name" value="NA-bd_OB-fold"/>
</dbReference>
<dbReference type="GO" id="GO:0003676">
    <property type="term" value="F:nucleic acid binding"/>
    <property type="evidence" value="ECO:0007669"/>
    <property type="project" value="InterPro"/>
</dbReference>
<feature type="region of interest" description="Disordered" evidence="1">
    <location>
        <begin position="235"/>
        <end position="262"/>
    </location>
</feature>
<dbReference type="VEuPathDB" id="TriTrypDB:TcIL3000_0_24190"/>
<proteinExistence type="predicted"/>
<dbReference type="Gene3D" id="2.40.50.140">
    <property type="entry name" value="Nucleic acid-binding proteins"/>
    <property type="match status" value="1"/>
</dbReference>
<dbReference type="PROSITE" id="PS51857">
    <property type="entry name" value="CSD_2"/>
    <property type="match status" value="1"/>
</dbReference>
<evidence type="ECO:0000256" key="1">
    <source>
        <dbReference type="SAM" id="MobiDB-lite"/>
    </source>
</evidence>
<sequence length="494" mass="51283">MLFHTSQCGFNNVPVVSFAPFQAPMGSPPPPQLLGPQVTTFYADTIQTWQGPVQIGKFNSSPPASQGSASSTPPSLSSSGHSAHNSNAGNLNGFHSPSFGNSVLIASGNNMQHYHQQHNRNFSGISGGGSIPSSSNISPMPPVTMSPCTWNFSVPPASQPSQPIYVMLPPTPTPGRAGPAGAALPPTPTAEVPRRSNGMMYELGEWYEGFVKRYNPTRGFGFLTATHHLQIIPPNAGSCTGPRHDTEGENTEQPAPQSQPYIMKTPVSVGDVFVHQSYIRMEGFRALTAGDVVAFRVGKLSGKDAKQAVSVQVLGTTNATNGAAKDGVKAKASQDAGESDISELSTTQARHDSAANEDGTTGRGGPNLADGAGESASISMEMLFAQISGQSAVNDNTPVPSTFCEPASSLNPSTNEPRNDGGGDGGHGSYCGWTGDGVSGSGDFPLGNLLGGCVPDLRATDFNSGVNLHMQTAGWGMTSSSHGTPRPFGGLDER</sequence>
<evidence type="ECO:0000259" key="2">
    <source>
        <dbReference type="PROSITE" id="PS51857"/>
    </source>
</evidence>
<comment type="caution">
    <text evidence="3">The sequence shown here is derived from an EMBL/GenBank/DDBJ whole genome shotgun (WGS) entry which is preliminary data.</text>
</comment>
<feature type="compositionally biased region" description="Low complexity" evidence="1">
    <location>
        <begin position="59"/>
        <end position="90"/>
    </location>
</feature>
<evidence type="ECO:0000313" key="6">
    <source>
        <dbReference type="Proteomes" id="UP000000702"/>
    </source>
</evidence>
<dbReference type="Pfam" id="PF00313">
    <property type="entry name" value="CSD"/>
    <property type="match status" value="1"/>
</dbReference>
<dbReference type="EMBL" id="CAEQ01002777">
    <property type="protein sequence ID" value="CCD17613.1"/>
    <property type="molecule type" value="Genomic_DNA"/>
</dbReference>
<feature type="region of interest" description="Disordered" evidence="1">
    <location>
        <begin position="320"/>
        <end position="373"/>
    </location>
</feature>
<evidence type="ECO:0000313" key="3">
    <source>
        <dbReference type="EMBL" id="CCD13906.1"/>
    </source>
</evidence>
<dbReference type="Proteomes" id="UP000000702">
    <property type="component" value="Unassembled WGS sequence"/>
</dbReference>